<evidence type="ECO:0000313" key="5">
    <source>
        <dbReference type="Proteomes" id="UP000677812"/>
    </source>
</evidence>
<dbReference type="Proteomes" id="UP000677812">
    <property type="component" value="Unassembled WGS sequence"/>
</dbReference>
<dbReference type="PANTHER" id="PTHR43877:SF1">
    <property type="entry name" value="ACETYLTRANSFERASE"/>
    <property type="match status" value="1"/>
</dbReference>
<keyword evidence="1" id="KW-0808">Transferase</keyword>
<dbReference type="Gene3D" id="3.40.630.30">
    <property type="match status" value="1"/>
</dbReference>
<proteinExistence type="predicted"/>
<evidence type="ECO:0000256" key="1">
    <source>
        <dbReference type="ARBA" id="ARBA00022679"/>
    </source>
</evidence>
<dbReference type="SUPFAM" id="SSF55729">
    <property type="entry name" value="Acyl-CoA N-acyltransferases (Nat)"/>
    <property type="match status" value="1"/>
</dbReference>
<dbReference type="CDD" id="cd04301">
    <property type="entry name" value="NAT_SF"/>
    <property type="match status" value="1"/>
</dbReference>
<dbReference type="InterPro" id="IPR016181">
    <property type="entry name" value="Acyl_CoA_acyltransferase"/>
</dbReference>
<reference evidence="4 5" key="1">
    <citation type="submission" date="2021-04" db="EMBL/GenBank/DDBJ databases">
        <title>The complete genome sequence of Neokomagataea sp. TBRC 2177.</title>
        <authorList>
            <person name="Charoenyingcharoen P."/>
            <person name="Yukphan P."/>
        </authorList>
    </citation>
    <scope>NUCLEOTIDE SEQUENCE [LARGE SCALE GENOMIC DNA]</scope>
    <source>
        <strain evidence="4 5">TBRC 2177</strain>
    </source>
</reference>
<keyword evidence="2" id="KW-0012">Acyltransferase</keyword>
<organism evidence="4 5">
    <name type="scientific">Neokomagataea anthophila</name>
    <dbReference type="NCBI Taxonomy" id="2826925"/>
    <lineage>
        <taxon>Bacteria</taxon>
        <taxon>Pseudomonadati</taxon>
        <taxon>Pseudomonadota</taxon>
        <taxon>Alphaproteobacteria</taxon>
        <taxon>Acetobacterales</taxon>
        <taxon>Acetobacteraceae</taxon>
        <taxon>Neokomagataea</taxon>
    </lineage>
</organism>
<dbReference type="PANTHER" id="PTHR43877">
    <property type="entry name" value="AMINOALKYLPHOSPHONATE N-ACETYLTRANSFERASE-RELATED-RELATED"/>
    <property type="match status" value="1"/>
</dbReference>
<dbReference type="EMBL" id="JAGRQH010000002">
    <property type="protein sequence ID" value="MBR0559308.1"/>
    <property type="molecule type" value="Genomic_DNA"/>
</dbReference>
<accession>A0ABS5E5X1</accession>
<evidence type="ECO:0000259" key="3">
    <source>
        <dbReference type="PROSITE" id="PS51186"/>
    </source>
</evidence>
<evidence type="ECO:0000313" key="4">
    <source>
        <dbReference type="EMBL" id="MBR0559308.1"/>
    </source>
</evidence>
<protein>
    <submittedName>
        <fullName evidence="4">GNAT family N-acetyltransferase</fullName>
    </submittedName>
</protein>
<feature type="domain" description="N-acetyltransferase" evidence="3">
    <location>
        <begin position="9"/>
        <end position="180"/>
    </location>
</feature>
<dbReference type="InterPro" id="IPR000182">
    <property type="entry name" value="GNAT_dom"/>
</dbReference>
<sequence>MMMGTHHEYTTRWATPNDLPALQTLIQRSIDTLQAGFLTPEQIAASHTFMGLDTQLVQDGTYLIAEHNGTIAGCGGWSKRLTLYGGDHSSDLRNPALLDPQRDPGKIRAMYTDPAFIRQGVGQLILKCCEDAAWKHGFTSVELMATLSGERLYTASGYVAVETVEADVNGVTVPLIRMRKELFALSV</sequence>
<dbReference type="Pfam" id="PF00583">
    <property type="entry name" value="Acetyltransf_1"/>
    <property type="match status" value="1"/>
</dbReference>
<gene>
    <name evidence="4" type="ORF">KB213_04445</name>
</gene>
<keyword evidence="5" id="KW-1185">Reference proteome</keyword>
<name>A0ABS5E5X1_9PROT</name>
<dbReference type="PROSITE" id="PS51186">
    <property type="entry name" value="GNAT"/>
    <property type="match status" value="1"/>
</dbReference>
<dbReference type="InterPro" id="IPR050832">
    <property type="entry name" value="Bact_Acetyltransf"/>
</dbReference>
<dbReference type="RefSeq" id="WP_211680806.1">
    <property type="nucleotide sequence ID" value="NZ_JAGRQH010000002.1"/>
</dbReference>
<evidence type="ECO:0000256" key="2">
    <source>
        <dbReference type="ARBA" id="ARBA00023315"/>
    </source>
</evidence>
<comment type="caution">
    <text evidence="4">The sequence shown here is derived from an EMBL/GenBank/DDBJ whole genome shotgun (WGS) entry which is preliminary data.</text>
</comment>